<keyword evidence="4" id="KW-1185">Reference proteome</keyword>
<feature type="region of interest" description="Disordered" evidence="1">
    <location>
        <begin position="81"/>
        <end position="125"/>
    </location>
</feature>
<sequence>MNALGLGRVGIWAGEMDRLPASVVRRTAAAVEDLGYSALWFPETTGREAVAQAALLLSATRQAVIATGTASIYARDATSAAAAQTPNPWTDGWSAPWSPPAGPRTSSGGSRSISTPARTTSACTC</sequence>
<gene>
    <name evidence="3" type="ORF">ACIBP5_24200</name>
</gene>
<dbReference type="EMBL" id="JBITMB010000005">
    <property type="protein sequence ID" value="MFI7443085.1"/>
    <property type="molecule type" value="Genomic_DNA"/>
</dbReference>
<evidence type="ECO:0000256" key="1">
    <source>
        <dbReference type="SAM" id="MobiDB-lite"/>
    </source>
</evidence>
<dbReference type="RefSeq" id="WP_397023149.1">
    <property type="nucleotide sequence ID" value="NZ_JBITMB010000005.1"/>
</dbReference>
<evidence type="ECO:0000313" key="3">
    <source>
        <dbReference type="EMBL" id="MFI7443085.1"/>
    </source>
</evidence>
<dbReference type="Pfam" id="PF00296">
    <property type="entry name" value="Bac_luciferase"/>
    <property type="match status" value="1"/>
</dbReference>
<dbReference type="InterPro" id="IPR036661">
    <property type="entry name" value="Luciferase-like_sf"/>
</dbReference>
<protein>
    <submittedName>
        <fullName evidence="3">LLM class flavin-dependent oxidoreductase</fullName>
    </submittedName>
</protein>
<dbReference type="InterPro" id="IPR011251">
    <property type="entry name" value="Luciferase-like_dom"/>
</dbReference>
<accession>A0ABW8A8I4</accession>
<dbReference type="Proteomes" id="UP001612928">
    <property type="component" value="Unassembled WGS sequence"/>
</dbReference>
<evidence type="ECO:0000259" key="2">
    <source>
        <dbReference type="Pfam" id="PF00296"/>
    </source>
</evidence>
<feature type="compositionally biased region" description="Low complexity" evidence="1">
    <location>
        <begin position="103"/>
        <end position="117"/>
    </location>
</feature>
<proteinExistence type="predicted"/>
<evidence type="ECO:0000313" key="4">
    <source>
        <dbReference type="Proteomes" id="UP001612928"/>
    </source>
</evidence>
<comment type="caution">
    <text evidence="3">The sequence shown here is derived from an EMBL/GenBank/DDBJ whole genome shotgun (WGS) entry which is preliminary data.</text>
</comment>
<name>A0ABW8A8I4_9ACTN</name>
<feature type="domain" description="Luciferase-like" evidence="2">
    <location>
        <begin position="22"/>
        <end position="82"/>
    </location>
</feature>
<reference evidence="3 4" key="1">
    <citation type="submission" date="2024-10" db="EMBL/GenBank/DDBJ databases">
        <title>The Natural Products Discovery Center: Release of the First 8490 Sequenced Strains for Exploring Actinobacteria Biosynthetic Diversity.</title>
        <authorList>
            <person name="Kalkreuter E."/>
            <person name="Kautsar S.A."/>
            <person name="Yang D."/>
            <person name="Bader C.D."/>
            <person name="Teijaro C.N."/>
            <person name="Fluegel L."/>
            <person name="Davis C.M."/>
            <person name="Simpson J.R."/>
            <person name="Lauterbach L."/>
            <person name="Steele A.D."/>
            <person name="Gui C."/>
            <person name="Meng S."/>
            <person name="Li G."/>
            <person name="Viehrig K."/>
            <person name="Ye F."/>
            <person name="Su P."/>
            <person name="Kiefer A.F."/>
            <person name="Nichols A."/>
            <person name="Cepeda A.J."/>
            <person name="Yan W."/>
            <person name="Fan B."/>
            <person name="Jiang Y."/>
            <person name="Adhikari A."/>
            <person name="Zheng C.-J."/>
            <person name="Schuster L."/>
            <person name="Cowan T.M."/>
            <person name="Smanski M.J."/>
            <person name="Chevrette M.G."/>
            <person name="De Carvalho L.P.S."/>
            <person name="Shen B."/>
        </authorList>
    </citation>
    <scope>NUCLEOTIDE SEQUENCE [LARGE SCALE GENOMIC DNA]</scope>
    <source>
        <strain evidence="3 4">NPDC049503</strain>
    </source>
</reference>
<organism evidence="3 4">
    <name type="scientific">Nonomuraea indica</name>
    <dbReference type="NCBI Taxonomy" id="1581193"/>
    <lineage>
        <taxon>Bacteria</taxon>
        <taxon>Bacillati</taxon>
        <taxon>Actinomycetota</taxon>
        <taxon>Actinomycetes</taxon>
        <taxon>Streptosporangiales</taxon>
        <taxon>Streptosporangiaceae</taxon>
        <taxon>Nonomuraea</taxon>
    </lineage>
</organism>
<dbReference type="SUPFAM" id="SSF51679">
    <property type="entry name" value="Bacterial luciferase-like"/>
    <property type="match status" value="1"/>
</dbReference>